<gene>
    <name evidence="2" type="ORF">ARMGADRAFT_518700</name>
</gene>
<evidence type="ECO:0000313" key="3">
    <source>
        <dbReference type="Proteomes" id="UP000217790"/>
    </source>
</evidence>
<protein>
    <submittedName>
        <fullName evidence="2">Uncharacterized protein</fullName>
    </submittedName>
</protein>
<keyword evidence="1" id="KW-1133">Transmembrane helix</keyword>
<accession>A0A2H3E0Z2</accession>
<keyword evidence="1" id="KW-0472">Membrane</keyword>
<proteinExistence type="predicted"/>
<sequence>MDNVCRRTLVLSNGRRLQWIASAVGPGPNIALMSFFVGSVVLSSVRDERSSHWHRLLQVTKLCFDIHNILLHLEHVPSSARLARHAGKSQLGQCAF</sequence>
<keyword evidence="3" id="KW-1185">Reference proteome</keyword>
<dbReference type="Proteomes" id="UP000217790">
    <property type="component" value="Unassembled WGS sequence"/>
</dbReference>
<keyword evidence="1" id="KW-0812">Transmembrane</keyword>
<evidence type="ECO:0000313" key="2">
    <source>
        <dbReference type="EMBL" id="PBK99814.1"/>
    </source>
</evidence>
<organism evidence="2 3">
    <name type="scientific">Armillaria gallica</name>
    <name type="common">Bulbous honey fungus</name>
    <name type="synonym">Armillaria bulbosa</name>
    <dbReference type="NCBI Taxonomy" id="47427"/>
    <lineage>
        <taxon>Eukaryota</taxon>
        <taxon>Fungi</taxon>
        <taxon>Dikarya</taxon>
        <taxon>Basidiomycota</taxon>
        <taxon>Agaricomycotina</taxon>
        <taxon>Agaricomycetes</taxon>
        <taxon>Agaricomycetidae</taxon>
        <taxon>Agaricales</taxon>
        <taxon>Marasmiineae</taxon>
        <taxon>Physalacriaceae</taxon>
        <taxon>Armillaria</taxon>
    </lineage>
</organism>
<dbReference type="AlphaFoldDB" id="A0A2H3E0Z2"/>
<evidence type="ECO:0000256" key="1">
    <source>
        <dbReference type="SAM" id="Phobius"/>
    </source>
</evidence>
<dbReference type="EMBL" id="KZ293647">
    <property type="protein sequence ID" value="PBK99814.1"/>
    <property type="molecule type" value="Genomic_DNA"/>
</dbReference>
<dbReference type="InParanoid" id="A0A2H3E0Z2"/>
<name>A0A2H3E0Z2_ARMGA</name>
<feature type="transmembrane region" description="Helical" evidence="1">
    <location>
        <begin position="20"/>
        <end position="45"/>
    </location>
</feature>
<reference evidence="3" key="1">
    <citation type="journal article" date="2017" name="Nat. Ecol. Evol.">
        <title>Genome expansion and lineage-specific genetic innovations in the forest pathogenic fungi Armillaria.</title>
        <authorList>
            <person name="Sipos G."/>
            <person name="Prasanna A.N."/>
            <person name="Walter M.C."/>
            <person name="O'Connor E."/>
            <person name="Balint B."/>
            <person name="Krizsan K."/>
            <person name="Kiss B."/>
            <person name="Hess J."/>
            <person name="Varga T."/>
            <person name="Slot J."/>
            <person name="Riley R."/>
            <person name="Boka B."/>
            <person name="Rigling D."/>
            <person name="Barry K."/>
            <person name="Lee J."/>
            <person name="Mihaltcheva S."/>
            <person name="LaButti K."/>
            <person name="Lipzen A."/>
            <person name="Waldron R."/>
            <person name="Moloney N.M."/>
            <person name="Sperisen C."/>
            <person name="Kredics L."/>
            <person name="Vagvoelgyi C."/>
            <person name="Patrignani A."/>
            <person name="Fitzpatrick D."/>
            <person name="Nagy I."/>
            <person name="Doyle S."/>
            <person name="Anderson J.B."/>
            <person name="Grigoriev I.V."/>
            <person name="Gueldener U."/>
            <person name="Muensterkoetter M."/>
            <person name="Nagy L.G."/>
        </authorList>
    </citation>
    <scope>NUCLEOTIDE SEQUENCE [LARGE SCALE GENOMIC DNA]</scope>
    <source>
        <strain evidence="3">Ar21-2</strain>
    </source>
</reference>